<dbReference type="InterPro" id="IPR036554">
    <property type="entry name" value="GHMP_kinase_C_sf"/>
</dbReference>
<dbReference type="InterPro" id="IPR013750">
    <property type="entry name" value="GHMP_kinase_C_dom"/>
</dbReference>
<dbReference type="Proteomes" id="UP000320390">
    <property type="component" value="Chromosome"/>
</dbReference>
<evidence type="ECO:0000256" key="6">
    <source>
        <dbReference type="SAM" id="MobiDB-lite"/>
    </source>
</evidence>
<dbReference type="PROSITE" id="PS00627">
    <property type="entry name" value="GHMP_KINASES_ATP"/>
    <property type="match status" value="1"/>
</dbReference>
<dbReference type="SUPFAM" id="SSF54211">
    <property type="entry name" value="Ribosomal protein S5 domain 2-like"/>
    <property type="match status" value="1"/>
</dbReference>
<protein>
    <submittedName>
        <fullName evidence="9">Homoserine kinase</fullName>
        <ecNumber evidence="9">2.7.1.39</ecNumber>
    </submittedName>
</protein>
<proteinExistence type="predicted"/>
<dbReference type="InterPro" id="IPR006204">
    <property type="entry name" value="GHMP_kinase_N_dom"/>
</dbReference>
<evidence type="ECO:0000259" key="8">
    <source>
        <dbReference type="Pfam" id="PF08544"/>
    </source>
</evidence>
<keyword evidence="2 9" id="KW-0808">Transferase</keyword>
<dbReference type="Gene3D" id="3.30.70.890">
    <property type="entry name" value="GHMP kinase, C-terminal domain"/>
    <property type="match status" value="1"/>
</dbReference>
<dbReference type="InterPro" id="IPR006203">
    <property type="entry name" value="GHMP_knse_ATP-bd_CS"/>
</dbReference>
<dbReference type="Gene3D" id="3.30.230.10">
    <property type="match status" value="1"/>
</dbReference>
<evidence type="ECO:0000256" key="1">
    <source>
        <dbReference type="ARBA" id="ARBA00022605"/>
    </source>
</evidence>
<dbReference type="AlphaFoldDB" id="A0A518EUN7"/>
<keyword evidence="10" id="KW-1185">Reference proteome</keyword>
<dbReference type="GO" id="GO:0008652">
    <property type="term" value="P:amino acid biosynthetic process"/>
    <property type="evidence" value="ECO:0007669"/>
    <property type="project" value="UniProtKB-KW"/>
</dbReference>
<keyword evidence="5" id="KW-0067">ATP-binding</keyword>
<accession>A0A518EUN7</accession>
<feature type="domain" description="GHMP kinase C-terminal" evidence="8">
    <location>
        <begin position="185"/>
        <end position="258"/>
    </location>
</feature>
<dbReference type="Pfam" id="PF08544">
    <property type="entry name" value="GHMP_kinases_C"/>
    <property type="match status" value="1"/>
</dbReference>
<dbReference type="Pfam" id="PF00288">
    <property type="entry name" value="GHMP_kinases_N"/>
    <property type="match status" value="1"/>
</dbReference>
<organism evidence="9 10">
    <name type="scientific">Saltatorellus ferox</name>
    <dbReference type="NCBI Taxonomy" id="2528018"/>
    <lineage>
        <taxon>Bacteria</taxon>
        <taxon>Pseudomonadati</taxon>
        <taxon>Planctomycetota</taxon>
        <taxon>Planctomycetia</taxon>
        <taxon>Planctomycetia incertae sedis</taxon>
        <taxon>Saltatorellus</taxon>
    </lineage>
</organism>
<keyword evidence="1" id="KW-0028">Amino-acid biosynthesis</keyword>
<dbReference type="PRINTS" id="PR00958">
    <property type="entry name" value="HOMSERKINASE"/>
</dbReference>
<dbReference type="PANTHER" id="PTHR20861:SF1">
    <property type="entry name" value="HOMOSERINE KINASE"/>
    <property type="match status" value="1"/>
</dbReference>
<evidence type="ECO:0000256" key="2">
    <source>
        <dbReference type="ARBA" id="ARBA00022679"/>
    </source>
</evidence>
<evidence type="ECO:0000313" key="9">
    <source>
        <dbReference type="EMBL" id="QDV07768.1"/>
    </source>
</evidence>
<evidence type="ECO:0000313" key="10">
    <source>
        <dbReference type="Proteomes" id="UP000320390"/>
    </source>
</evidence>
<evidence type="ECO:0000259" key="7">
    <source>
        <dbReference type="Pfam" id="PF00288"/>
    </source>
</evidence>
<dbReference type="EMBL" id="CP036434">
    <property type="protein sequence ID" value="QDV07768.1"/>
    <property type="molecule type" value="Genomic_DNA"/>
</dbReference>
<reference evidence="9 10" key="1">
    <citation type="submission" date="2019-02" db="EMBL/GenBank/DDBJ databases">
        <title>Deep-cultivation of Planctomycetes and their phenomic and genomic characterization uncovers novel biology.</title>
        <authorList>
            <person name="Wiegand S."/>
            <person name="Jogler M."/>
            <person name="Boedeker C."/>
            <person name="Pinto D."/>
            <person name="Vollmers J."/>
            <person name="Rivas-Marin E."/>
            <person name="Kohn T."/>
            <person name="Peeters S.H."/>
            <person name="Heuer A."/>
            <person name="Rast P."/>
            <person name="Oberbeckmann S."/>
            <person name="Bunk B."/>
            <person name="Jeske O."/>
            <person name="Meyerdierks A."/>
            <person name="Storesund J.E."/>
            <person name="Kallscheuer N."/>
            <person name="Luecker S."/>
            <person name="Lage O.M."/>
            <person name="Pohl T."/>
            <person name="Merkel B.J."/>
            <person name="Hornburger P."/>
            <person name="Mueller R.-W."/>
            <person name="Bruemmer F."/>
            <person name="Labrenz M."/>
            <person name="Spormann A.M."/>
            <person name="Op den Camp H."/>
            <person name="Overmann J."/>
            <person name="Amann R."/>
            <person name="Jetten M.S.M."/>
            <person name="Mascher T."/>
            <person name="Medema M.H."/>
            <person name="Devos D.P."/>
            <person name="Kaster A.-K."/>
            <person name="Ovreas L."/>
            <person name="Rohde M."/>
            <person name="Galperin M.Y."/>
            <person name="Jogler C."/>
        </authorList>
    </citation>
    <scope>NUCLEOTIDE SEQUENCE [LARGE SCALE GENOMIC DNA]</scope>
    <source>
        <strain evidence="9 10">Poly30</strain>
    </source>
</reference>
<dbReference type="InterPro" id="IPR020568">
    <property type="entry name" value="Ribosomal_Su5_D2-typ_SF"/>
</dbReference>
<sequence length="279" mass="28573">MGAQEEAGRHRVTYGPASDAGPYSPGWSPEEDLALRSLAKYEAHTGRPLPPLHIDIRSEIPVGRGLGSSGAAIAAALLLAAAADEAAGETPLARRALISLALELEGHPDNGTASLMGGCTAAVPTPGDPAGDMAIVEVPIHDSLGLAVAWPRTPLFTHEARAVLPCEVPLADAIENPRRLALLLEGLGTGDPRLLRLGVVDRIHERFRRALVPGVDEAIAGAIEAGAYAACLSGAGSGVVAIGEAGSMDAAAAAMARSLDGGFGRAVDVVRVRPRVRQV</sequence>
<keyword evidence="3" id="KW-0547">Nucleotide-binding</keyword>
<dbReference type="GO" id="GO:0005524">
    <property type="term" value="F:ATP binding"/>
    <property type="evidence" value="ECO:0007669"/>
    <property type="project" value="UniProtKB-KW"/>
</dbReference>
<evidence type="ECO:0000256" key="5">
    <source>
        <dbReference type="ARBA" id="ARBA00022840"/>
    </source>
</evidence>
<dbReference type="PANTHER" id="PTHR20861">
    <property type="entry name" value="HOMOSERINE/4-DIPHOSPHOCYTIDYL-2-C-METHYL-D-ERYTHRITOL KINASE"/>
    <property type="match status" value="1"/>
</dbReference>
<keyword evidence="4 9" id="KW-0418">Kinase</keyword>
<dbReference type="GO" id="GO:0004413">
    <property type="term" value="F:homoserine kinase activity"/>
    <property type="evidence" value="ECO:0007669"/>
    <property type="project" value="UniProtKB-EC"/>
</dbReference>
<feature type="domain" description="GHMP kinase N-terminal" evidence="7">
    <location>
        <begin position="34"/>
        <end position="118"/>
    </location>
</feature>
<gene>
    <name evidence="9" type="primary">thrB</name>
    <name evidence="9" type="ORF">Poly30_33000</name>
</gene>
<evidence type="ECO:0000256" key="3">
    <source>
        <dbReference type="ARBA" id="ARBA00022741"/>
    </source>
</evidence>
<evidence type="ECO:0000256" key="4">
    <source>
        <dbReference type="ARBA" id="ARBA00022777"/>
    </source>
</evidence>
<dbReference type="InterPro" id="IPR014721">
    <property type="entry name" value="Ribsml_uS5_D2-typ_fold_subgr"/>
</dbReference>
<dbReference type="EC" id="2.7.1.39" evidence="9"/>
<dbReference type="SUPFAM" id="SSF55060">
    <property type="entry name" value="GHMP Kinase, C-terminal domain"/>
    <property type="match status" value="1"/>
</dbReference>
<name>A0A518EUN7_9BACT</name>
<feature type="region of interest" description="Disordered" evidence="6">
    <location>
        <begin position="1"/>
        <end position="28"/>
    </location>
</feature>